<evidence type="ECO:0000256" key="2">
    <source>
        <dbReference type="ARBA" id="ARBA00022603"/>
    </source>
</evidence>
<reference evidence="10" key="2">
    <citation type="journal article" date="2023" name="Microorganisms">
        <title>Isolation and Genomic Characteristics of Cat-Borne Campylobacter felis sp. nov. and Sheep-Borne Campylobacter ovis sp. nov.</title>
        <authorList>
            <person name="Wang H."/>
            <person name="Li Y."/>
            <person name="Gu Y."/>
            <person name="Zhou G."/>
            <person name="Chen X."/>
            <person name="Zhang X."/>
            <person name="Shao Z."/>
            <person name="Zhang J."/>
            <person name="Zhang M."/>
        </authorList>
    </citation>
    <scope>NUCLEOTIDE SEQUENCE</scope>
    <source>
        <strain evidence="10">PS10</strain>
    </source>
</reference>
<dbReference type="InterPro" id="IPR002941">
    <property type="entry name" value="DNA_methylase_N4/N6"/>
</dbReference>
<keyword evidence="3" id="KW-0808">Transferase</keyword>
<evidence type="ECO:0000313" key="11">
    <source>
        <dbReference type="Proteomes" id="UP001173801"/>
    </source>
</evidence>
<evidence type="ECO:0000256" key="5">
    <source>
        <dbReference type="ARBA" id="ARBA00022747"/>
    </source>
</evidence>
<keyword evidence="4" id="KW-0949">S-adenosyl-L-methionine</keyword>
<keyword evidence="11" id="KW-1185">Reference proteome</keyword>
<evidence type="ECO:0000256" key="1">
    <source>
        <dbReference type="ARBA" id="ARBA00010203"/>
    </source>
</evidence>
<gene>
    <name evidence="10" type="ORF">NYG85_02470</name>
</gene>
<comment type="similarity">
    <text evidence="1">Belongs to the N(4)/N(6)-methyltransferase family. N(4) subfamily.</text>
</comment>
<dbReference type="InterPro" id="IPR001091">
    <property type="entry name" value="RM_Methyltransferase"/>
</dbReference>
<evidence type="ECO:0000256" key="4">
    <source>
        <dbReference type="ARBA" id="ARBA00022691"/>
    </source>
</evidence>
<dbReference type="SUPFAM" id="SSF53335">
    <property type="entry name" value="S-adenosyl-L-methionine-dependent methyltransferases"/>
    <property type="match status" value="1"/>
</dbReference>
<accession>A0ABT7HMU7</accession>
<evidence type="ECO:0000259" key="9">
    <source>
        <dbReference type="Pfam" id="PF01555"/>
    </source>
</evidence>
<dbReference type="Gene3D" id="3.40.50.150">
    <property type="entry name" value="Vaccinia Virus protein VP39"/>
    <property type="match status" value="1"/>
</dbReference>
<sequence>MKNSATSSFGVSARIGHDSSKFYNSKLYENLYFDIKKGGKENPILEKNLNKIFCKSSENMSELPDNSVHLMLTSPPYNVSKDYDENLTLDEYLKLLKSVFKETKRVLVNGGRVCINIANIGRKPYIPLTMYVNQIMIELGFLMRGEIIWDKSASSGVSLAWGSFKSASNPVLRDTHEYILVFSKGDFKREKRDKLDSINKENFMEWSKSIWRFGAVSAKKVGHPAPFPIELPRRLIEFYSFENDIVLDPFIGSGTTALAAIDLKRNFVGYEINDEYVKLANSKIKNHKGLF</sequence>
<protein>
    <recommendedName>
        <fullName evidence="8">Methyltransferase</fullName>
        <ecNumber evidence="8">2.1.1.-</ecNumber>
    </recommendedName>
</protein>
<dbReference type="PROSITE" id="PS00093">
    <property type="entry name" value="N4_MTASE"/>
    <property type="match status" value="1"/>
</dbReference>
<dbReference type="PANTHER" id="PTHR13370:SF3">
    <property type="entry name" value="TRNA (GUANINE(10)-N2)-METHYLTRANSFERASE HOMOLOG"/>
    <property type="match status" value="1"/>
</dbReference>
<dbReference type="RefSeq" id="WP_284936895.1">
    <property type="nucleotide sequence ID" value="NZ_JANURM010000002.1"/>
</dbReference>
<dbReference type="EC" id="2.1.1.-" evidence="8"/>
<dbReference type="Proteomes" id="UP001173801">
    <property type="component" value="Unassembled WGS sequence"/>
</dbReference>
<evidence type="ECO:0000256" key="8">
    <source>
        <dbReference type="RuleBase" id="RU362026"/>
    </source>
</evidence>
<organism evidence="10 11">
    <name type="scientific">Campylobacter gastrosuis</name>
    <dbReference type="NCBI Taxonomy" id="2974576"/>
    <lineage>
        <taxon>Bacteria</taxon>
        <taxon>Pseudomonadati</taxon>
        <taxon>Campylobacterota</taxon>
        <taxon>Epsilonproteobacteria</taxon>
        <taxon>Campylobacterales</taxon>
        <taxon>Campylobacteraceae</taxon>
        <taxon>Campylobacter</taxon>
    </lineage>
</organism>
<comment type="caution">
    <text evidence="10">The sequence shown here is derived from an EMBL/GenBank/DDBJ whole genome shotgun (WGS) entry which is preliminary data.</text>
</comment>
<evidence type="ECO:0000313" key="10">
    <source>
        <dbReference type="EMBL" id="MDL0088242.1"/>
    </source>
</evidence>
<dbReference type="InterPro" id="IPR017985">
    <property type="entry name" value="MeTrfase_CN4_CS"/>
</dbReference>
<proteinExistence type="inferred from homology"/>
<dbReference type="EMBL" id="JANURM010000002">
    <property type="protein sequence ID" value="MDL0088242.1"/>
    <property type="molecule type" value="Genomic_DNA"/>
</dbReference>
<dbReference type="PRINTS" id="PR00508">
    <property type="entry name" value="S21N4MTFRASE"/>
</dbReference>
<comment type="catalytic activity">
    <reaction evidence="7">
        <text>a 2'-deoxycytidine in DNA + S-adenosyl-L-methionine = an N(4)-methyl-2'-deoxycytidine in DNA + S-adenosyl-L-homocysteine + H(+)</text>
        <dbReference type="Rhea" id="RHEA:16857"/>
        <dbReference type="Rhea" id="RHEA-COMP:11369"/>
        <dbReference type="Rhea" id="RHEA-COMP:13674"/>
        <dbReference type="ChEBI" id="CHEBI:15378"/>
        <dbReference type="ChEBI" id="CHEBI:57856"/>
        <dbReference type="ChEBI" id="CHEBI:59789"/>
        <dbReference type="ChEBI" id="CHEBI:85452"/>
        <dbReference type="ChEBI" id="CHEBI:137933"/>
        <dbReference type="EC" id="2.1.1.113"/>
    </reaction>
</comment>
<reference evidence="10" key="1">
    <citation type="submission" date="2022-08" db="EMBL/GenBank/DDBJ databases">
        <authorList>
            <person name="Wang H."/>
        </authorList>
    </citation>
    <scope>NUCLEOTIDE SEQUENCE</scope>
    <source>
        <strain evidence="10">PS10</strain>
    </source>
</reference>
<evidence type="ECO:0000256" key="6">
    <source>
        <dbReference type="ARBA" id="ARBA00023125"/>
    </source>
</evidence>
<evidence type="ECO:0000256" key="3">
    <source>
        <dbReference type="ARBA" id="ARBA00022679"/>
    </source>
</evidence>
<keyword evidence="6" id="KW-0238">DNA-binding</keyword>
<dbReference type="InterPro" id="IPR029063">
    <property type="entry name" value="SAM-dependent_MTases_sf"/>
</dbReference>
<keyword evidence="5" id="KW-0680">Restriction system</keyword>
<feature type="domain" description="DNA methylase N-4/N-6" evidence="9">
    <location>
        <begin position="68"/>
        <end position="281"/>
    </location>
</feature>
<keyword evidence="2" id="KW-0489">Methyltransferase</keyword>
<dbReference type="PANTHER" id="PTHR13370">
    <property type="entry name" value="RNA METHYLASE-RELATED"/>
    <property type="match status" value="1"/>
</dbReference>
<name>A0ABT7HMU7_9BACT</name>
<evidence type="ECO:0000256" key="7">
    <source>
        <dbReference type="ARBA" id="ARBA00049120"/>
    </source>
</evidence>
<dbReference type="Pfam" id="PF01555">
    <property type="entry name" value="N6_N4_Mtase"/>
    <property type="match status" value="1"/>
</dbReference>